<keyword evidence="2" id="KW-0472">Membrane</keyword>
<evidence type="ECO:0000256" key="1">
    <source>
        <dbReference type="SAM" id="MobiDB-lite"/>
    </source>
</evidence>
<feature type="region of interest" description="Disordered" evidence="1">
    <location>
        <begin position="1"/>
        <end position="121"/>
    </location>
</feature>
<feature type="region of interest" description="Disordered" evidence="1">
    <location>
        <begin position="165"/>
        <end position="195"/>
    </location>
</feature>
<dbReference type="AlphaFoldDB" id="A0A2J6R3G1"/>
<feature type="compositionally biased region" description="Basic and acidic residues" evidence="1">
    <location>
        <begin position="165"/>
        <end position="174"/>
    </location>
</feature>
<feature type="transmembrane region" description="Helical" evidence="2">
    <location>
        <begin position="328"/>
        <end position="347"/>
    </location>
</feature>
<feature type="compositionally biased region" description="Polar residues" evidence="1">
    <location>
        <begin position="53"/>
        <end position="71"/>
    </location>
</feature>
<dbReference type="PANTHER" id="PTHR28136:SF1">
    <property type="entry name" value="NUCLEUS EXPORT PROTEIN BRL1"/>
    <property type="match status" value="1"/>
</dbReference>
<keyword evidence="2" id="KW-0812">Transmembrane</keyword>
<protein>
    <recommendedName>
        <fullName evidence="3">Brl1/Brr6 domain-containing protein</fullName>
    </recommendedName>
</protein>
<dbReference type="Pfam" id="PF10104">
    <property type="entry name" value="Brr6_like_C_C"/>
    <property type="match status" value="1"/>
</dbReference>
<accession>A0A2J6R3G1</accession>
<dbReference type="GO" id="GO:0055088">
    <property type="term" value="P:lipid homeostasis"/>
    <property type="evidence" value="ECO:0007669"/>
    <property type="project" value="InterPro"/>
</dbReference>
<dbReference type="GO" id="GO:0006998">
    <property type="term" value="P:nuclear envelope organization"/>
    <property type="evidence" value="ECO:0007669"/>
    <property type="project" value="InterPro"/>
</dbReference>
<name>A0A2J6R3G1_HYAVF</name>
<dbReference type="Proteomes" id="UP000235786">
    <property type="component" value="Unassembled WGS sequence"/>
</dbReference>
<evidence type="ECO:0000313" key="4">
    <source>
        <dbReference type="EMBL" id="PMD33057.1"/>
    </source>
</evidence>
<dbReference type="SMART" id="SM01042">
    <property type="entry name" value="Brr6_like_C_C"/>
    <property type="match status" value="1"/>
</dbReference>
<dbReference type="InterPro" id="IPR040202">
    <property type="entry name" value="Brl1/Brr6"/>
</dbReference>
<feature type="compositionally biased region" description="Basic and acidic residues" evidence="1">
    <location>
        <begin position="181"/>
        <end position="195"/>
    </location>
</feature>
<dbReference type="PANTHER" id="PTHR28136">
    <property type="entry name" value="NUCLEUS EXPORT PROTEIN BRR6"/>
    <property type="match status" value="1"/>
</dbReference>
<dbReference type="OrthoDB" id="5961at2759"/>
<feature type="compositionally biased region" description="Polar residues" evidence="1">
    <location>
        <begin position="105"/>
        <end position="118"/>
    </location>
</feature>
<dbReference type="STRING" id="1149755.A0A2J6R3G1"/>
<evidence type="ECO:0000259" key="3">
    <source>
        <dbReference type="SMART" id="SM01042"/>
    </source>
</evidence>
<feature type="compositionally biased region" description="Polar residues" evidence="1">
    <location>
        <begin position="394"/>
        <end position="417"/>
    </location>
</feature>
<feature type="domain" description="Brl1/Brr6" evidence="3">
    <location>
        <begin position="218"/>
        <end position="351"/>
    </location>
</feature>
<reference evidence="4 5" key="1">
    <citation type="submission" date="2016-04" db="EMBL/GenBank/DDBJ databases">
        <title>A degradative enzymes factory behind the ericoid mycorrhizal symbiosis.</title>
        <authorList>
            <consortium name="DOE Joint Genome Institute"/>
            <person name="Martino E."/>
            <person name="Morin E."/>
            <person name="Grelet G."/>
            <person name="Kuo A."/>
            <person name="Kohler A."/>
            <person name="Daghino S."/>
            <person name="Barry K."/>
            <person name="Choi C."/>
            <person name="Cichocki N."/>
            <person name="Clum A."/>
            <person name="Copeland A."/>
            <person name="Hainaut M."/>
            <person name="Haridas S."/>
            <person name="Labutti K."/>
            <person name="Lindquist E."/>
            <person name="Lipzen A."/>
            <person name="Khouja H.-R."/>
            <person name="Murat C."/>
            <person name="Ohm R."/>
            <person name="Olson A."/>
            <person name="Spatafora J."/>
            <person name="Veneault-Fourrey C."/>
            <person name="Henrissat B."/>
            <person name="Grigoriev I."/>
            <person name="Martin F."/>
            <person name="Perotto S."/>
        </authorList>
    </citation>
    <scope>NUCLEOTIDE SEQUENCE [LARGE SCALE GENOMIC DNA]</scope>
    <source>
        <strain evidence="4 5">F</strain>
    </source>
</reference>
<organism evidence="4 5">
    <name type="scientific">Hyaloscypha variabilis (strain UAMH 11265 / GT02V1 / F)</name>
    <name type="common">Meliniomyces variabilis</name>
    <dbReference type="NCBI Taxonomy" id="1149755"/>
    <lineage>
        <taxon>Eukaryota</taxon>
        <taxon>Fungi</taxon>
        <taxon>Dikarya</taxon>
        <taxon>Ascomycota</taxon>
        <taxon>Pezizomycotina</taxon>
        <taxon>Leotiomycetes</taxon>
        <taxon>Helotiales</taxon>
        <taxon>Hyaloscyphaceae</taxon>
        <taxon>Hyaloscypha</taxon>
        <taxon>Hyaloscypha variabilis</taxon>
    </lineage>
</organism>
<proteinExistence type="predicted"/>
<dbReference type="EMBL" id="KZ613957">
    <property type="protein sequence ID" value="PMD33057.1"/>
    <property type="molecule type" value="Genomic_DNA"/>
</dbReference>
<evidence type="ECO:0000313" key="5">
    <source>
        <dbReference type="Proteomes" id="UP000235786"/>
    </source>
</evidence>
<gene>
    <name evidence="4" type="ORF">L207DRAFT_470299</name>
</gene>
<evidence type="ECO:0000256" key="2">
    <source>
        <dbReference type="SAM" id="Phobius"/>
    </source>
</evidence>
<keyword evidence="5" id="KW-1185">Reference proteome</keyword>
<dbReference type="GO" id="GO:0031965">
    <property type="term" value="C:nuclear membrane"/>
    <property type="evidence" value="ECO:0007669"/>
    <property type="project" value="InterPro"/>
</dbReference>
<dbReference type="InterPro" id="IPR018767">
    <property type="entry name" value="Brl1/Brr6_dom"/>
</dbReference>
<feature type="transmembrane region" description="Helical" evidence="2">
    <location>
        <begin position="220"/>
        <end position="242"/>
    </location>
</feature>
<sequence length="437" mass="48997">MFSNVQSKRSHESPMDWEWQTQGPSDPKSPFPQYKPEQGQKAGFESREPASSFIASSSVPAPQFRNPSFTTPRKPFDQELFSEVSGAESSPADNADAEDTPDPPKNSQTMTAITSGGTVRQPIFGRYGSSFLGSSPGRAEQRRGKYANAIINKVRKRKRIDRDYALVRSHREGSDSESDDNESRPRSREKQMKQERKEGWFASTFNYIESHPNLPNVLSIYAQMAINFFIAGLTVFGVYTFWMTVRADVDKASDDERALLLAEITKCATDYVDNRCGSDQRLPALQLPCQGWEHCMRRDPDSIGRARVSAHTFAQIFNSFIEPISYKAMIFVVLIVTVCILVNNLAFGMFRSKTAHMPAAQPFFPPNQHQQNFQWGAPPQTPQHTMGYDVYGGQTYQPIMPSQTPGQRSPSKGNRSPSKGERSPSKGHRSPSKGDRC</sequence>
<keyword evidence="2" id="KW-1133">Transmembrane helix</keyword>
<feature type="region of interest" description="Disordered" evidence="1">
    <location>
        <begin position="369"/>
        <end position="437"/>
    </location>
</feature>